<accession>A0A418UZL0</accession>
<keyword evidence="2" id="KW-1185">Reference proteome</keyword>
<dbReference type="RefSeq" id="WP_119766775.1">
    <property type="nucleotide sequence ID" value="NZ_QYUJ01000030.1"/>
</dbReference>
<dbReference type="AlphaFoldDB" id="A0A418UZL0"/>
<evidence type="ECO:0000313" key="2">
    <source>
        <dbReference type="Proteomes" id="UP000286287"/>
    </source>
</evidence>
<reference evidence="1 2" key="1">
    <citation type="submission" date="2018-09" db="EMBL/GenBank/DDBJ databases">
        <authorList>
            <person name="Zhu H."/>
        </authorList>
    </citation>
    <scope>NUCLEOTIDE SEQUENCE [LARGE SCALE GENOMIC DNA]</scope>
    <source>
        <strain evidence="1 2">K2S05-167</strain>
    </source>
</reference>
<sequence>MLKFLRHEGEKIAIEHRNRQHALTRRLRCYVKPGRFLIDWEVQRWQFTNLISVKISRPVLRNGRPLGNWRLVEY</sequence>
<gene>
    <name evidence="1" type="ORF">D3875_21385</name>
</gene>
<dbReference type="Proteomes" id="UP000286287">
    <property type="component" value="Unassembled WGS sequence"/>
</dbReference>
<protein>
    <submittedName>
        <fullName evidence="1">Uncharacterized protein</fullName>
    </submittedName>
</protein>
<organism evidence="1 2">
    <name type="scientific">Deinococcus cavernae</name>
    <dbReference type="NCBI Taxonomy" id="2320857"/>
    <lineage>
        <taxon>Bacteria</taxon>
        <taxon>Thermotogati</taxon>
        <taxon>Deinococcota</taxon>
        <taxon>Deinococci</taxon>
        <taxon>Deinococcales</taxon>
        <taxon>Deinococcaceae</taxon>
        <taxon>Deinococcus</taxon>
    </lineage>
</organism>
<evidence type="ECO:0000313" key="1">
    <source>
        <dbReference type="EMBL" id="RJF68907.1"/>
    </source>
</evidence>
<dbReference type="EMBL" id="QYUJ01000030">
    <property type="protein sequence ID" value="RJF68907.1"/>
    <property type="molecule type" value="Genomic_DNA"/>
</dbReference>
<name>A0A418UZL0_9DEIO</name>
<comment type="caution">
    <text evidence="1">The sequence shown here is derived from an EMBL/GenBank/DDBJ whole genome shotgun (WGS) entry which is preliminary data.</text>
</comment>
<proteinExistence type="predicted"/>